<proteinExistence type="predicted"/>
<gene>
    <name evidence="1" type="ORF">COX37_00755</name>
</gene>
<dbReference type="AlphaFoldDB" id="A0A2G9YV23"/>
<organism evidence="1 2">
    <name type="scientific">Candidatus Nealsonbacteria bacterium CG23_combo_of_CG06-09_8_20_14_all_39_17</name>
    <dbReference type="NCBI Taxonomy" id="1974722"/>
    <lineage>
        <taxon>Bacteria</taxon>
        <taxon>Candidatus Nealsoniibacteriota</taxon>
    </lineage>
</organism>
<reference evidence="1 2" key="1">
    <citation type="submission" date="2017-09" db="EMBL/GenBank/DDBJ databases">
        <title>Depth-based differentiation of microbial function through sediment-hosted aquifers and enrichment of novel symbionts in the deep terrestrial subsurface.</title>
        <authorList>
            <person name="Probst A.J."/>
            <person name="Ladd B."/>
            <person name="Jarett J.K."/>
            <person name="Geller-Mcgrath D.E."/>
            <person name="Sieber C.M."/>
            <person name="Emerson J.B."/>
            <person name="Anantharaman K."/>
            <person name="Thomas B.C."/>
            <person name="Malmstrom R."/>
            <person name="Stieglmeier M."/>
            <person name="Klingl A."/>
            <person name="Woyke T."/>
            <person name="Ryan C.M."/>
            <person name="Banfield J.F."/>
        </authorList>
    </citation>
    <scope>NUCLEOTIDE SEQUENCE [LARGE SCALE GENOMIC DNA]</scope>
    <source>
        <strain evidence="1">CG23_combo_of_CG06-09_8_20_14_all_39_17</strain>
    </source>
</reference>
<sequence length="111" mass="12805">MKFYIVNNLNENIKILMRGAGYRFQGESGEDLEMSFVRPLRRDNYPRFHVFLTVSQKTNEIIFDLHLDQKKASYEGSSAHSGEYSGDLVQAEADRLKKIFKEHDSCPGSSR</sequence>
<comment type="caution">
    <text evidence="1">The sequence shown here is derived from an EMBL/GenBank/DDBJ whole genome shotgun (WGS) entry which is preliminary data.</text>
</comment>
<protein>
    <submittedName>
        <fullName evidence="1">Uncharacterized protein</fullName>
    </submittedName>
</protein>
<evidence type="ECO:0000313" key="2">
    <source>
        <dbReference type="Proteomes" id="UP000229976"/>
    </source>
</evidence>
<dbReference type="EMBL" id="PCRO01000009">
    <property type="protein sequence ID" value="PIP23080.1"/>
    <property type="molecule type" value="Genomic_DNA"/>
</dbReference>
<evidence type="ECO:0000313" key="1">
    <source>
        <dbReference type="EMBL" id="PIP23080.1"/>
    </source>
</evidence>
<accession>A0A2G9YV23</accession>
<name>A0A2G9YV23_9BACT</name>
<dbReference type="Proteomes" id="UP000229976">
    <property type="component" value="Unassembled WGS sequence"/>
</dbReference>